<feature type="transmembrane region" description="Helical" evidence="10">
    <location>
        <begin position="79"/>
        <end position="101"/>
    </location>
</feature>
<comment type="subcellular location">
    <subcellularLocation>
        <location evidence="1 10">Cell membrane</location>
        <topology evidence="1 10">Multi-pass membrane protein</topology>
    </subcellularLocation>
</comment>
<evidence type="ECO:0000256" key="3">
    <source>
        <dbReference type="ARBA" id="ARBA00022606"/>
    </source>
</evidence>
<dbReference type="Pfam" id="PF02949">
    <property type="entry name" value="7tm_6"/>
    <property type="match status" value="1"/>
</dbReference>
<feature type="transmembrane region" description="Helical" evidence="10">
    <location>
        <begin position="256"/>
        <end position="275"/>
    </location>
</feature>
<evidence type="ECO:0000313" key="11">
    <source>
        <dbReference type="EMBL" id="CAH1102853.1"/>
    </source>
</evidence>
<dbReference type="PANTHER" id="PTHR21137">
    <property type="entry name" value="ODORANT RECEPTOR"/>
    <property type="match status" value="1"/>
</dbReference>
<dbReference type="OrthoDB" id="6744005at2759"/>
<organism evidence="11 12">
    <name type="scientific">Psylliodes chrysocephalus</name>
    <dbReference type="NCBI Taxonomy" id="3402493"/>
    <lineage>
        <taxon>Eukaryota</taxon>
        <taxon>Metazoa</taxon>
        <taxon>Ecdysozoa</taxon>
        <taxon>Arthropoda</taxon>
        <taxon>Hexapoda</taxon>
        <taxon>Insecta</taxon>
        <taxon>Pterygota</taxon>
        <taxon>Neoptera</taxon>
        <taxon>Endopterygota</taxon>
        <taxon>Coleoptera</taxon>
        <taxon>Polyphaga</taxon>
        <taxon>Cucujiformia</taxon>
        <taxon>Chrysomeloidea</taxon>
        <taxon>Chrysomelidae</taxon>
        <taxon>Galerucinae</taxon>
        <taxon>Alticini</taxon>
        <taxon>Psylliodes</taxon>
    </lineage>
</organism>
<keyword evidence="4 10" id="KW-0812">Transmembrane</keyword>
<dbReference type="GO" id="GO:0005549">
    <property type="term" value="F:odorant binding"/>
    <property type="evidence" value="ECO:0007669"/>
    <property type="project" value="InterPro"/>
</dbReference>
<sequence>MKILVTCFTHFDIVVVTKLCTIGTAFTIGFLRVYSVKTDKAKELIKEIIAKEDIIYRSKDDGIIGIYNTCVKKNVSLNYFYMMLHYIDTVSYLYIIFPFFIPKDILFDPVKNETVSQIPLPVDSWSPFDTHKHHSLIFIWEEIATTICSLCNYGSDIFFYSYINYVIGQINILQYILSKFEDYKDKIKNQVKCDDDRADLATIRLCVLEHQRILRYINKFNDTMRTVMLLDFLQSSLQLAMLALFVMNIPELATKLAASLFGVISLGRLAIYYWYANEIMIKSFSITDVLYNIKWYDKSPKFKHLLNMFIVRTNVRTGLQIGTLTTMSWQLFFGILKTAYSFLTFVLQTRGI</sequence>
<evidence type="ECO:0000256" key="9">
    <source>
        <dbReference type="ARBA" id="ARBA00023224"/>
    </source>
</evidence>
<gene>
    <name evidence="11" type="ORF">PSYICH_LOCUS3993</name>
</gene>
<evidence type="ECO:0000256" key="1">
    <source>
        <dbReference type="ARBA" id="ARBA00004651"/>
    </source>
</evidence>
<keyword evidence="7 10" id="KW-0472">Membrane</keyword>
<feature type="transmembrane region" description="Helical" evidence="10">
    <location>
        <begin position="13"/>
        <end position="34"/>
    </location>
</feature>
<protein>
    <recommendedName>
        <fullName evidence="10">Odorant receptor</fullName>
    </recommendedName>
</protein>
<dbReference type="Proteomes" id="UP001153636">
    <property type="component" value="Chromosome 13"/>
</dbReference>
<dbReference type="GO" id="GO:0005886">
    <property type="term" value="C:plasma membrane"/>
    <property type="evidence" value="ECO:0007669"/>
    <property type="project" value="UniProtKB-SubCell"/>
</dbReference>
<feature type="transmembrane region" description="Helical" evidence="10">
    <location>
        <begin position="229"/>
        <end position="250"/>
    </location>
</feature>
<evidence type="ECO:0000256" key="4">
    <source>
        <dbReference type="ARBA" id="ARBA00022692"/>
    </source>
</evidence>
<evidence type="ECO:0000256" key="7">
    <source>
        <dbReference type="ARBA" id="ARBA00023136"/>
    </source>
</evidence>
<dbReference type="EMBL" id="OV651825">
    <property type="protein sequence ID" value="CAH1102853.1"/>
    <property type="molecule type" value="Genomic_DNA"/>
</dbReference>
<keyword evidence="9 10" id="KW-0807">Transducer</keyword>
<evidence type="ECO:0000256" key="2">
    <source>
        <dbReference type="ARBA" id="ARBA00022475"/>
    </source>
</evidence>
<keyword evidence="12" id="KW-1185">Reference proteome</keyword>
<keyword evidence="5 10" id="KW-0552">Olfaction</keyword>
<evidence type="ECO:0000256" key="5">
    <source>
        <dbReference type="ARBA" id="ARBA00022725"/>
    </source>
</evidence>
<evidence type="ECO:0000256" key="6">
    <source>
        <dbReference type="ARBA" id="ARBA00022989"/>
    </source>
</evidence>
<dbReference type="PANTHER" id="PTHR21137:SF35">
    <property type="entry name" value="ODORANT RECEPTOR 19A-RELATED"/>
    <property type="match status" value="1"/>
</dbReference>
<evidence type="ECO:0000256" key="10">
    <source>
        <dbReference type="RuleBase" id="RU351113"/>
    </source>
</evidence>
<dbReference type="GO" id="GO:0004984">
    <property type="term" value="F:olfactory receptor activity"/>
    <property type="evidence" value="ECO:0007669"/>
    <property type="project" value="InterPro"/>
</dbReference>
<accession>A0A9P0CMJ3</accession>
<keyword evidence="2" id="KW-1003">Cell membrane</keyword>
<name>A0A9P0CMJ3_9CUCU</name>
<keyword evidence="3 10" id="KW-0716">Sensory transduction</keyword>
<reference evidence="11" key="1">
    <citation type="submission" date="2022-01" db="EMBL/GenBank/DDBJ databases">
        <authorList>
            <person name="King R."/>
        </authorList>
    </citation>
    <scope>NUCLEOTIDE SEQUENCE</scope>
</reference>
<dbReference type="AlphaFoldDB" id="A0A9P0CMJ3"/>
<evidence type="ECO:0000313" key="12">
    <source>
        <dbReference type="Proteomes" id="UP001153636"/>
    </source>
</evidence>
<proteinExistence type="inferred from homology"/>
<feature type="transmembrane region" description="Helical" evidence="10">
    <location>
        <begin position="157"/>
        <end position="177"/>
    </location>
</feature>
<comment type="similarity">
    <text evidence="10">Belongs to the insect chemoreceptor superfamily. Heteromeric odorant receptor channel (TC 1.A.69) family.</text>
</comment>
<keyword evidence="8 10" id="KW-0675">Receptor</keyword>
<dbReference type="GO" id="GO:0007165">
    <property type="term" value="P:signal transduction"/>
    <property type="evidence" value="ECO:0007669"/>
    <property type="project" value="UniProtKB-KW"/>
</dbReference>
<keyword evidence="6 10" id="KW-1133">Transmembrane helix</keyword>
<evidence type="ECO:0000256" key="8">
    <source>
        <dbReference type="ARBA" id="ARBA00023170"/>
    </source>
</evidence>
<comment type="caution">
    <text evidence="10">Lacks conserved residue(s) required for the propagation of feature annotation.</text>
</comment>
<dbReference type="InterPro" id="IPR004117">
    <property type="entry name" value="7tm6_olfct_rcpt"/>
</dbReference>